<evidence type="ECO:0000313" key="8">
    <source>
        <dbReference type="Proteomes" id="UP001062443"/>
    </source>
</evidence>
<dbReference type="EMBL" id="BAQB01000038">
    <property type="protein sequence ID" value="GBR48486.1"/>
    <property type="molecule type" value="Genomic_DNA"/>
</dbReference>
<evidence type="ECO:0000256" key="2">
    <source>
        <dbReference type="ARBA" id="ARBA00022741"/>
    </source>
</evidence>
<gene>
    <name evidence="7" type="ORF">AA106556_1802</name>
</gene>
<keyword evidence="4" id="KW-1278">Translocase</keyword>
<keyword evidence="8" id="KW-1185">Reference proteome</keyword>
<dbReference type="InterPro" id="IPR027417">
    <property type="entry name" value="P-loop_NTPase"/>
</dbReference>
<dbReference type="InterPro" id="IPR017871">
    <property type="entry name" value="ABC_transporter-like_CS"/>
</dbReference>
<dbReference type="Gene3D" id="3.40.50.300">
    <property type="entry name" value="P-loop containing nucleotide triphosphate hydrolases"/>
    <property type="match status" value="1"/>
</dbReference>
<dbReference type="InterPro" id="IPR003439">
    <property type="entry name" value="ABC_transporter-like_ATP-bd"/>
</dbReference>
<dbReference type="GO" id="GO:0005524">
    <property type="term" value="F:ATP binding"/>
    <property type="evidence" value="ECO:0007669"/>
    <property type="project" value="UniProtKB-KW"/>
</dbReference>
<dbReference type="SUPFAM" id="SSF52540">
    <property type="entry name" value="P-loop containing nucleoside triphosphate hydrolases"/>
    <property type="match status" value="1"/>
</dbReference>
<evidence type="ECO:0000256" key="1">
    <source>
        <dbReference type="ARBA" id="ARBA00022448"/>
    </source>
</evidence>
<feature type="domain" description="ABC transporter" evidence="6">
    <location>
        <begin position="4"/>
        <end position="95"/>
    </location>
</feature>
<keyword evidence="2" id="KW-0547">Nucleotide-binding</keyword>
<sequence>MRLKERARRIAYLSQHEEADPDFLVSEYIQLARLPFEPDAERDRTCCDDAVERCGVRPFLHMPLGQLSGGERQRVMLARCLAQTPELLLLDEPTNHLDLAARTTLLRVVRGLSCTVVAVLHDLSLVSDFADHVLVLRQGRLALQGAADNVLLSADCQSIFGLNIQRAVLEDGTHTLSFQAKL</sequence>
<evidence type="ECO:0000256" key="3">
    <source>
        <dbReference type="ARBA" id="ARBA00022840"/>
    </source>
</evidence>
<proteinExistence type="predicted"/>
<dbReference type="PANTHER" id="PTHR42794:SF1">
    <property type="entry name" value="HEMIN IMPORT ATP-BINDING PROTEIN HMUV"/>
    <property type="match status" value="1"/>
</dbReference>
<comment type="function">
    <text evidence="5">Part of the ABC transporter complex HmuTUV involved in hemin import. Responsible for energy coupling to the transport system.</text>
</comment>
<name>A0ABQ0QKX6_9PROT</name>
<dbReference type="PANTHER" id="PTHR42794">
    <property type="entry name" value="HEMIN IMPORT ATP-BINDING PROTEIN HMUV"/>
    <property type="match status" value="1"/>
</dbReference>
<evidence type="ECO:0000313" key="7">
    <source>
        <dbReference type="EMBL" id="GBR48486.1"/>
    </source>
</evidence>
<dbReference type="PROSITE" id="PS00211">
    <property type="entry name" value="ABC_TRANSPORTER_1"/>
    <property type="match status" value="1"/>
</dbReference>
<dbReference type="Pfam" id="PF00005">
    <property type="entry name" value="ABC_tran"/>
    <property type="match status" value="1"/>
</dbReference>
<dbReference type="Proteomes" id="UP001062443">
    <property type="component" value="Unassembled WGS sequence"/>
</dbReference>
<evidence type="ECO:0000256" key="4">
    <source>
        <dbReference type="ARBA" id="ARBA00022967"/>
    </source>
</evidence>
<comment type="caution">
    <text evidence="7">The sequence shown here is derived from an EMBL/GenBank/DDBJ whole genome shotgun (WGS) entry which is preliminary data.</text>
</comment>
<evidence type="ECO:0000256" key="5">
    <source>
        <dbReference type="ARBA" id="ARBA00037066"/>
    </source>
</evidence>
<keyword evidence="3 7" id="KW-0067">ATP-binding</keyword>
<evidence type="ECO:0000259" key="6">
    <source>
        <dbReference type="Pfam" id="PF00005"/>
    </source>
</evidence>
<accession>A0ABQ0QKX6</accession>
<organism evidence="7 8">
    <name type="scientific">Neokomagataea tanensis NBRC 106556</name>
    <dbReference type="NCBI Taxonomy" id="1223519"/>
    <lineage>
        <taxon>Bacteria</taxon>
        <taxon>Pseudomonadati</taxon>
        <taxon>Pseudomonadota</taxon>
        <taxon>Alphaproteobacteria</taxon>
        <taxon>Acetobacterales</taxon>
        <taxon>Acetobacteraceae</taxon>
        <taxon>Neokomagataea</taxon>
    </lineage>
</organism>
<keyword evidence="1" id="KW-0813">Transport</keyword>
<reference evidence="7" key="1">
    <citation type="submission" date="2013-04" db="EMBL/GenBank/DDBJ databases">
        <title>The genome sequencing project of 58 acetic acid bacteria.</title>
        <authorList>
            <person name="Okamoto-Kainuma A."/>
            <person name="Ishikawa M."/>
            <person name="Umino S."/>
            <person name="Koizumi Y."/>
            <person name="Shiwa Y."/>
            <person name="Yoshikawa H."/>
            <person name="Matsutani M."/>
            <person name="Matsushita K."/>
        </authorList>
    </citation>
    <scope>NUCLEOTIDE SEQUENCE</scope>
    <source>
        <strain evidence="7">NBRC 106556</strain>
    </source>
</reference>
<protein>
    <submittedName>
        <fullName evidence="7">Cobalamin/Fe3+-siderophores ABC transporter ATP-binding protein</fullName>
    </submittedName>
</protein>